<dbReference type="GO" id="GO:0004602">
    <property type="term" value="F:glutathione peroxidase activity"/>
    <property type="evidence" value="ECO:0007669"/>
    <property type="project" value="TreeGrafter"/>
</dbReference>
<dbReference type="InterPro" id="IPR001853">
    <property type="entry name" value="DSBA-like_thioredoxin_dom"/>
</dbReference>
<name>A0A8S9ZXK8_9BILA</name>
<dbReference type="GO" id="GO:0005777">
    <property type="term" value="C:peroxisome"/>
    <property type="evidence" value="ECO:0007669"/>
    <property type="project" value="TreeGrafter"/>
</dbReference>
<dbReference type="AlphaFoldDB" id="A0A8S9ZXK8"/>
<protein>
    <submittedName>
        <fullName evidence="2">Coiled-coil_56 domain-containing protein</fullName>
    </submittedName>
</protein>
<dbReference type="GO" id="GO:0005739">
    <property type="term" value="C:mitochondrion"/>
    <property type="evidence" value="ECO:0007669"/>
    <property type="project" value="TreeGrafter"/>
</dbReference>
<organism evidence="2 3">
    <name type="scientific">Meloidogyne graminicola</name>
    <dbReference type="NCBI Taxonomy" id="189291"/>
    <lineage>
        <taxon>Eukaryota</taxon>
        <taxon>Metazoa</taxon>
        <taxon>Ecdysozoa</taxon>
        <taxon>Nematoda</taxon>
        <taxon>Chromadorea</taxon>
        <taxon>Rhabditida</taxon>
        <taxon>Tylenchina</taxon>
        <taxon>Tylenchomorpha</taxon>
        <taxon>Tylenchoidea</taxon>
        <taxon>Meloidogynidae</taxon>
        <taxon>Meloidogyninae</taxon>
        <taxon>Meloidogyne</taxon>
    </lineage>
</organism>
<dbReference type="InterPro" id="IPR036249">
    <property type="entry name" value="Thioredoxin-like_sf"/>
</dbReference>
<dbReference type="GO" id="GO:0006749">
    <property type="term" value="P:glutathione metabolic process"/>
    <property type="evidence" value="ECO:0007669"/>
    <property type="project" value="TreeGrafter"/>
</dbReference>
<dbReference type="Gene3D" id="3.40.30.10">
    <property type="entry name" value="Glutaredoxin"/>
    <property type="match status" value="1"/>
</dbReference>
<evidence type="ECO:0000259" key="1">
    <source>
        <dbReference type="Pfam" id="PF01323"/>
    </source>
</evidence>
<dbReference type="OrthoDB" id="5835970at2759"/>
<dbReference type="Pfam" id="PF01323">
    <property type="entry name" value="DSBA"/>
    <property type="match status" value="1"/>
</dbReference>
<dbReference type="Proteomes" id="UP000605970">
    <property type="component" value="Unassembled WGS sequence"/>
</dbReference>
<reference evidence="2" key="1">
    <citation type="journal article" date="2020" name="Ecol. Evol.">
        <title>Genome structure and content of the rice root-knot nematode (Meloidogyne graminicola).</title>
        <authorList>
            <person name="Phan N.T."/>
            <person name="Danchin E.G.J."/>
            <person name="Klopp C."/>
            <person name="Perfus-Barbeoch L."/>
            <person name="Kozlowski D.K."/>
            <person name="Koutsovoulos G.D."/>
            <person name="Lopez-Roques C."/>
            <person name="Bouchez O."/>
            <person name="Zahm M."/>
            <person name="Besnard G."/>
            <person name="Bellafiore S."/>
        </authorList>
    </citation>
    <scope>NUCLEOTIDE SEQUENCE</scope>
    <source>
        <strain evidence="2">VN-18</strain>
    </source>
</reference>
<gene>
    <name evidence="2" type="ORF">Mgra_00002674</name>
</gene>
<dbReference type="InterPro" id="IPR051924">
    <property type="entry name" value="GST_Kappa/NadH"/>
</dbReference>
<feature type="domain" description="DSBA-like thioredoxin" evidence="1">
    <location>
        <begin position="5"/>
        <end position="190"/>
    </location>
</feature>
<comment type="caution">
    <text evidence="2">The sequence shown here is derived from an EMBL/GenBank/DDBJ whole genome shotgun (WGS) entry which is preliminary data.</text>
</comment>
<dbReference type="EMBL" id="JABEBT010000016">
    <property type="protein sequence ID" value="KAF7637969.1"/>
    <property type="molecule type" value="Genomic_DNA"/>
</dbReference>
<evidence type="ECO:0000313" key="3">
    <source>
        <dbReference type="Proteomes" id="UP000605970"/>
    </source>
</evidence>
<accession>A0A8S9ZXK8</accession>
<dbReference type="PANTHER" id="PTHR42943:SF1">
    <property type="entry name" value="DSBA DOMAIN-CONTAINING PROTEIN"/>
    <property type="match status" value="1"/>
</dbReference>
<dbReference type="GO" id="GO:0004364">
    <property type="term" value="F:glutathione transferase activity"/>
    <property type="evidence" value="ECO:0007669"/>
    <property type="project" value="TreeGrafter"/>
</dbReference>
<dbReference type="PANTHER" id="PTHR42943">
    <property type="entry name" value="GLUTATHIONE S-TRANSFERASE KAPPA"/>
    <property type="match status" value="1"/>
</dbReference>
<proteinExistence type="predicted"/>
<keyword evidence="3" id="KW-1185">Reference proteome</keyword>
<sequence length="258" mass="31241">MSLKLSLFYDIRSPNSWIFFKVLQQKILKWKKYRQLMIEYFPVNFIFLHKEIYGVDQLAEFANKKKYIINELNEICDFYNLEKTNFEITDLVIKQGSHAMLLFLNSVRCSYPEYYQNLLKQSFEDFWQKLLPFTHTSHFFKIGRELGIPFKDLNKIIMHLDDKSNHNDISSRNLHLLLDERITSIPWLRIDTIPNNQKLIGFTDILRLELLDELMEKPFDNPLNYSLEELIYKKDKEEKPIIEQWISLRKLRKMTKFD</sequence>
<dbReference type="SUPFAM" id="SSF52833">
    <property type="entry name" value="Thioredoxin-like"/>
    <property type="match status" value="1"/>
</dbReference>
<evidence type="ECO:0000313" key="2">
    <source>
        <dbReference type="EMBL" id="KAF7637969.1"/>
    </source>
</evidence>